<evidence type="ECO:0000259" key="4">
    <source>
        <dbReference type="PROSITE" id="PS51352"/>
    </source>
</evidence>
<dbReference type="PROSITE" id="PS51352">
    <property type="entry name" value="THIOREDOXIN_2"/>
    <property type="match status" value="1"/>
</dbReference>
<comment type="caution">
    <text evidence="5">The sequence shown here is derived from an EMBL/GenBank/DDBJ whole genome shotgun (WGS) entry which is preliminary data.</text>
</comment>
<sequence length="133" mass="14986">MGQCFPRSQSDEVDSDQHVEFVAGNVKLVTTEETWNQKLSEAKKDGKIVLANFSATWCGPCRMIAPFYCELSQKYPSLMFLLVDVDELTEFSTSWDIKATPTFFFLKNGQQVDKLVGANKPELQKKIDAVLAL</sequence>
<keyword evidence="1" id="KW-0249">Electron transport</keyword>
<organism evidence="5 6">
    <name type="scientific">Rubroshorea leprosula</name>
    <dbReference type="NCBI Taxonomy" id="152421"/>
    <lineage>
        <taxon>Eukaryota</taxon>
        <taxon>Viridiplantae</taxon>
        <taxon>Streptophyta</taxon>
        <taxon>Embryophyta</taxon>
        <taxon>Tracheophyta</taxon>
        <taxon>Spermatophyta</taxon>
        <taxon>Magnoliopsida</taxon>
        <taxon>eudicotyledons</taxon>
        <taxon>Gunneridae</taxon>
        <taxon>Pentapetalae</taxon>
        <taxon>rosids</taxon>
        <taxon>malvids</taxon>
        <taxon>Malvales</taxon>
        <taxon>Dipterocarpaceae</taxon>
        <taxon>Rubroshorea</taxon>
    </lineage>
</organism>
<dbReference type="Gene3D" id="3.40.30.10">
    <property type="entry name" value="Glutaredoxin"/>
    <property type="match status" value="1"/>
</dbReference>
<dbReference type="InterPro" id="IPR036249">
    <property type="entry name" value="Thioredoxin-like_sf"/>
</dbReference>
<protein>
    <recommendedName>
        <fullName evidence="4">Thioredoxin domain-containing protein</fullName>
    </recommendedName>
</protein>
<gene>
    <name evidence="5" type="ORF">SLEP1_g16482</name>
</gene>
<dbReference type="Pfam" id="PF00085">
    <property type="entry name" value="Thioredoxin"/>
    <property type="match status" value="1"/>
</dbReference>
<keyword evidence="3" id="KW-0676">Redox-active center</keyword>
<dbReference type="EMBL" id="BPVZ01000021">
    <property type="protein sequence ID" value="GKV04313.1"/>
    <property type="molecule type" value="Genomic_DNA"/>
</dbReference>
<dbReference type="InterPro" id="IPR013766">
    <property type="entry name" value="Thioredoxin_domain"/>
</dbReference>
<dbReference type="CDD" id="cd02947">
    <property type="entry name" value="TRX_family"/>
    <property type="match status" value="1"/>
</dbReference>
<dbReference type="PANTHER" id="PTHR10438">
    <property type="entry name" value="THIOREDOXIN"/>
    <property type="match status" value="1"/>
</dbReference>
<evidence type="ECO:0000256" key="2">
    <source>
        <dbReference type="ARBA" id="ARBA00023157"/>
    </source>
</evidence>
<dbReference type="AlphaFoldDB" id="A0AAV5J2P4"/>
<dbReference type="InterPro" id="IPR017937">
    <property type="entry name" value="Thioredoxin_CS"/>
</dbReference>
<accession>A0AAV5J2P4</accession>
<keyword evidence="1" id="KW-0813">Transport</keyword>
<keyword evidence="2" id="KW-1015">Disulfide bond</keyword>
<dbReference type="Proteomes" id="UP001054252">
    <property type="component" value="Unassembled WGS sequence"/>
</dbReference>
<reference evidence="5 6" key="1">
    <citation type="journal article" date="2021" name="Commun. Biol.">
        <title>The genome of Shorea leprosula (Dipterocarpaceae) highlights the ecological relevance of drought in aseasonal tropical rainforests.</title>
        <authorList>
            <person name="Ng K.K.S."/>
            <person name="Kobayashi M.J."/>
            <person name="Fawcett J.A."/>
            <person name="Hatakeyama M."/>
            <person name="Paape T."/>
            <person name="Ng C.H."/>
            <person name="Ang C.C."/>
            <person name="Tnah L.H."/>
            <person name="Lee C.T."/>
            <person name="Nishiyama T."/>
            <person name="Sese J."/>
            <person name="O'Brien M.J."/>
            <person name="Copetti D."/>
            <person name="Mohd Noor M.I."/>
            <person name="Ong R.C."/>
            <person name="Putra M."/>
            <person name="Sireger I.Z."/>
            <person name="Indrioko S."/>
            <person name="Kosugi Y."/>
            <person name="Izuno A."/>
            <person name="Isagi Y."/>
            <person name="Lee S.L."/>
            <person name="Shimizu K.K."/>
        </authorList>
    </citation>
    <scope>NUCLEOTIDE SEQUENCE [LARGE SCALE GENOMIC DNA]</scope>
    <source>
        <strain evidence="5">214</strain>
    </source>
</reference>
<proteinExistence type="predicted"/>
<dbReference type="PROSITE" id="PS00194">
    <property type="entry name" value="THIOREDOXIN_1"/>
    <property type="match status" value="1"/>
</dbReference>
<dbReference type="PRINTS" id="PR00421">
    <property type="entry name" value="THIOREDOXIN"/>
</dbReference>
<dbReference type="SUPFAM" id="SSF52833">
    <property type="entry name" value="Thioredoxin-like"/>
    <property type="match status" value="1"/>
</dbReference>
<dbReference type="FunFam" id="3.40.30.10:FF:000245">
    <property type="entry name" value="Thioredoxin"/>
    <property type="match status" value="1"/>
</dbReference>
<evidence type="ECO:0000313" key="5">
    <source>
        <dbReference type="EMBL" id="GKV04313.1"/>
    </source>
</evidence>
<name>A0AAV5J2P4_9ROSI</name>
<evidence type="ECO:0000256" key="3">
    <source>
        <dbReference type="ARBA" id="ARBA00023284"/>
    </source>
</evidence>
<dbReference type="InterPro" id="IPR050620">
    <property type="entry name" value="Thioredoxin_H-type-like"/>
</dbReference>
<dbReference type="PANTHER" id="PTHR10438:SF434">
    <property type="entry name" value="THIOREDOXIN H9"/>
    <property type="match status" value="1"/>
</dbReference>
<evidence type="ECO:0000313" key="6">
    <source>
        <dbReference type="Proteomes" id="UP001054252"/>
    </source>
</evidence>
<feature type="domain" description="Thioredoxin" evidence="4">
    <location>
        <begin position="17"/>
        <end position="132"/>
    </location>
</feature>
<evidence type="ECO:0000256" key="1">
    <source>
        <dbReference type="ARBA" id="ARBA00022982"/>
    </source>
</evidence>
<keyword evidence="6" id="KW-1185">Reference proteome</keyword>